<dbReference type="Pfam" id="PF13585">
    <property type="entry name" value="CHU_C"/>
    <property type="match status" value="1"/>
</dbReference>
<dbReference type="InterPro" id="IPR026341">
    <property type="entry name" value="T9SS_type_B"/>
</dbReference>
<comment type="caution">
    <text evidence="2">The sequence shown here is derived from an EMBL/GenBank/DDBJ whole genome shotgun (WGS) entry which is preliminary data.</text>
</comment>
<dbReference type="RefSeq" id="WP_336410079.1">
    <property type="nucleotide sequence ID" value="NZ_JADYTN010000010.1"/>
</dbReference>
<organism evidence="2 3">
    <name type="scientific">Xylanibacter brevis</name>
    <dbReference type="NCBI Taxonomy" id="83231"/>
    <lineage>
        <taxon>Bacteria</taxon>
        <taxon>Pseudomonadati</taxon>
        <taxon>Bacteroidota</taxon>
        <taxon>Bacteroidia</taxon>
        <taxon>Bacteroidales</taxon>
        <taxon>Prevotellaceae</taxon>
        <taxon>Xylanibacter</taxon>
    </lineage>
</organism>
<name>A0ABS9CEY0_9BACT</name>
<keyword evidence="1" id="KW-0732">Signal</keyword>
<sequence>MTLKIALTTSLFLLLSLPVCAQTDNSETTESRLEMPNAFSPNGDGINDIYQAKSNYENIVSFRATIFNRKGQRLYEWNEIAGGWDGSSGGHPAKDGVYFVRVVAKGGDGRDYDIKKAVTLLRQFNESTEMR</sequence>
<evidence type="ECO:0000256" key="1">
    <source>
        <dbReference type="SAM" id="SignalP"/>
    </source>
</evidence>
<dbReference type="NCBIfam" id="TIGR04131">
    <property type="entry name" value="Bac_Flav_CTERM"/>
    <property type="match status" value="1"/>
</dbReference>
<feature type="chain" id="PRO_5045051116" evidence="1">
    <location>
        <begin position="22"/>
        <end position="131"/>
    </location>
</feature>
<protein>
    <submittedName>
        <fullName evidence="2">Gliding motility-associated C-terminal domain-containing protein</fullName>
    </submittedName>
</protein>
<dbReference type="Proteomes" id="UP001200470">
    <property type="component" value="Unassembled WGS sequence"/>
</dbReference>
<evidence type="ECO:0000313" key="2">
    <source>
        <dbReference type="EMBL" id="MCF2563648.1"/>
    </source>
</evidence>
<evidence type="ECO:0000313" key="3">
    <source>
        <dbReference type="Proteomes" id="UP001200470"/>
    </source>
</evidence>
<proteinExistence type="predicted"/>
<gene>
    <name evidence="2" type="ORF">I6E12_05935</name>
</gene>
<reference evidence="2 3" key="1">
    <citation type="submission" date="2020-12" db="EMBL/GenBank/DDBJ databases">
        <title>Whole genome sequences of gut porcine anaerobes.</title>
        <authorList>
            <person name="Kubasova T."/>
            <person name="Jahodarova E."/>
            <person name="Rychlik I."/>
        </authorList>
    </citation>
    <scope>NUCLEOTIDE SEQUENCE [LARGE SCALE GENOMIC DNA]</scope>
    <source>
        <strain evidence="2 3">An925</strain>
    </source>
</reference>
<dbReference type="EMBL" id="JADYTN010000010">
    <property type="protein sequence ID" value="MCF2563648.1"/>
    <property type="molecule type" value="Genomic_DNA"/>
</dbReference>
<accession>A0ABS9CEY0</accession>
<keyword evidence="3" id="KW-1185">Reference proteome</keyword>
<feature type="signal peptide" evidence="1">
    <location>
        <begin position="1"/>
        <end position="21"/>
    </location>
</feature>